<evidence type="ECO:0000256" key="8">
    <source>
        <dbReference type="ARBA" id="ARBA00022553"/>
    </source>
</evidence>
<comment type="similarity">
    <text evidence="4">Belongs to the PEP-utilizing enzyme family.</text>
</comment>
<reference evidence="17 18" key="1">
    <citation type="submission" date="2019-05" db="EMBL/GenBank/DDBJ databases">
        <title>Arcobacter sp. nov., isolated from sea sediment.</title>
        <authorList>
            <person name="Kim W."/>
        </authorList>
    </citation>
    <scope>NUCLEOTIDE SEQUENCE [LARGE SCALE GENOMIC DNA]</scope>
    <source>
        <strain evidence="17 18">CAU 1517</strain>
    </source>
</reference>
<keyword evidence="8" id="KW-0597">Phosphoprotein</keyword>
<evidence type="ECO:0000256" key="6">
    <source>
        <dbReference type="ARBA" id="ARBA00022448"/>
    </source>
</evidence>
<dbReference type="GO" id="GO:0009401">
    <property type="term" value="P:phosphoenolpyruvate-dependent sugar phosphotransferase system"/>
    <property type="evidence" value="ECO:0007669"/>
    <property type="project" value="UniProtKB-KW"/>
</dbReference>
<keyword evidence="12" id="KW-0479">Metal-binding</keyword>
<dbReference type="GO" id="GO:0046872">
    <property type="term" value="F:metal ion binding"/>
    <property type="evidence" value="ECO:0007669"/>
    <property type="project" value="UniProtKB-KW"/>
</dbReference>
<dbReference type="Gene3D" id="3.50.30.10">
    <property type="entry name" value="Phosphohistidine domain"/>
    <property type="match status" value="1"/>
</dbReference>
<keyword evidence="17" id="KW-0670">Pyruvate</keyword>
<dbReference type="GO" id="GO:0016301">
    <property type="term" value="F:kinase activity"/>
    <property type="evidence" value="ECO:0007669"/>
    <property type="project" value="UniProtKB-KW"/>
</dbReference>
<dbReference type="RefSeq" id="WP_138152290.1">
    <property type="nucleotide sequence ID" value="NZ_VANU01000003.1"/>
</dbReference>
<dbReference type="Proteomes" id="UP000308901">
    <property type="component" value="Unassembled WGS sequence"/>
</dbReference>
<dbReference type="PRINTS" id="PR01736">
    <property type="entry name" value="PHPHTRNFRASE"/>
</dbReference>
<dbReference type="SUPFAM" id="SSF55594">
    <property type="entry name" value="HPr-like"/>
    <property type="match status" value="1"/>
</dbReference>
<dbReference type="NCBIfam" id="TIGR01417">
    <property type="entry name" value="PTS_I_fam"/>
    <property type="match status" value="1"/>
</dbReference>
<dbReference type="NCBIfam" id="TIGR01003">
    <property type="entry name" value="PTS_HPr_family"/>
    <property type="match status" value="1"/>
</dbReference>
<evidence type="ECO:0000256" key="13">
    <source>
        <dbReference type="ARBA" id="ARBA00022777"/>
    </source>
</evidence>
<evidence type="ECO:0000259" key="15">
    <source>
        <dbReference type="PROSITE" id="PS51094"/>
    </source>
</evidence>
<evidence type="ECO:0000256" key="5">
    <source>
        <dbReference type="ARBA" id="ARBA00012232"/>
    </source>
</evidence>
<dbReference type="AlphaFoldDB" id="A0A5R8Y0J8"/>
<comment type="subcellular location">
    <subcellularLocation>
        <location evidence="3">Cytoplasm</location>
    </subcellularLocation>
</comment>
<evidence type="ECO:0000256" key="1">
    <source>
        <dbReference type="ARBA" id="ARBA00000683"/>
    </source>
</evidence>
<dbReference type="InterPro" id="IPR040442">
    <property type="entry name" value="Pyrv_kinase-like_dom_sf"/>
</dbReference>
<evidence type="ECO:0000256" key="14">
    <source>
        <dbReference type="ARBA" id="ARBA00022842"/>
    </source>
</evidence>
<evidence type="ECO:0000256" key="9">
    <source>
        <dbReference type="ARBA" id="ARBA00022597"/>
    </source>
</evidence>
<dbReference type="GO" id="GO:0008965">
    <property type="term" value="F:phosphoenolpyruvate-protein phosphotransferase activity"/>
    <property type="evidence" value="ECO:0007669"/>
    <property type="project" value="UniProtKB-EC"/>
</dbReference>
<dbReference type="InterPro" id="IPR036637">
    <property type="entry name" value="Phosphohistidine_dom_sf"/>
</dbReference>
<dbReference type="Gene3D" id="1.10.274.10">
    <property type="entry name" value="PtsI, HPr-binding domain"/>
    <property type="match status" value="1"/>
</dbReference>
<keyword evidence="13" id="KW-0418">Kinase</keyword>
<dbReference type="InterPro" id="IPR035895">
    <property type="entry name" value="HPr-like_sf"/>
</dbReference>
<dbReference type="SUPFAM" id="SSF47831">
    <property type="entry name" value="Enzyme I of the PEP:sugar phosphotransferase system HPr-binding (sub)domain"/>
    <property type="match status" value="1"/>
</dbReference>
<evidence type="ECO:0000256" key="11">
    <source>
        <dbReference type="ARBA" id="ARBA00022683"/>
    </source>
</evidence>
<evidence type="ECO:0000256" key="12">
    <source>
        <dbReference type="ARBA" id="ARBA00022723"/>
    </source>
</evidence>
<organism evidence="17 18">
    <name type="scientific">Arcobacter arenosus</name>
    <dbReference type="NCBI Taxonomy" id="2576037"/>
    <lineage>
        <taxon>Bacteria</taxon>
        <taxon>Pseudomonadati</taxon>
        <taxon>Campylobacterota</taxon>
        <taxon>Epsilonproteobacteria</taxon>
        <taxon>Campylobacterales</taxon>
        <taxon>Arcobacteraceae</taxon>
        <taxon>Arcobacter</taxon>
    </lineage>
</organism>
<dbReference type="Pfam" id="PF00359">
    <property type="entry name" value="PTS_EIIA_2"/>
    <property type="match status" value="1"/>
</dbReference>
<dbReference type="SUPFAM" id="SSF52009">
    <property type="entry name" value="Phosphohistidine domain"/>
    <property type="match status" value="1"/>
</dbReference>
<dbReference type="GO" id="GO:0005737">
    <property type="term" value="C:cytoplasm"/>
    <property type="evidence" value="ECO:0007669"/>
    <property type="project" value="UniProtKB-SubCell"/>
</dbReference>
<dbReference type="InterPro" id="IPR000032">
    <property type="entry name" value="HPr-like"/>
</dbReference>
<keyword evidence="7" id="KW-0963">Cytoplasm</keyword>
<feature type="domain" description="PTS EIIA type-2" evidence="15">
    <location>
        <begin position="2"/>
        <end position="142"/>
    </location>
</feature>
<dbReference type="PROSITE" id="PS51350">
    <property type="entry name" value="PTS_HPR_DOM"/>
    <property type="match status" value="1"/>
</dbReference>
<evidence type="ECO:0000313" key="18">
    <source>
        <dbReference type="Proteomes" id="UP000308901"/>
    </source>
</evidence>
<evidence type="ECO:0000259" key="16">
    <source>
        <dbReference type="PROSITE" id="PS51350"/>
    </source>
</evidence>
<gene>
    <name evidence="17" type="primary">ptsP</name>
    <name evidence="17" type="ORF">FDK22_07420</name>
</gene>
<evidence type="ECO:0000256" key="10">
    <source>
        <dbReference type="ARBA" id="ARBA00022679"/>
    </source>
</evidence>
<dbReference type="OrthoDB" id="9765468at2"/>
<dbReference type="Pfam" id="PF02896">
    <property type="entry name" value="PEP-utilizers_C"/>
    <property type="match status" value="1"/>
</dbReference>
<feature type="domain" description="HPr" evidence="16">
    <location>
        <begin position="155"/>
        <end position="242"/>
    </location>
</feature>
<dbReference type="InterPro" id="IPR015813">
    <property type="entry name" value="Pyrv/PenolPyrv_kinase-like_dom"/>
</dbReference>
<dbReference type="PANTHER" id="PTHR46244:SF6">
    <property type="entry name" value="PHOSPHOENOLPYRUVATE-PROTEIN PHOSPHOTRANSFERASE"/>
    <property type="match status" value="1"/>
</dbReference>
<dbReference type="PRINTS" id="PR00107">
    <property type="entry name" value="PHOSPHOCPHPR"/>
</dbReference>
<comment type="cofactor">
    <cofactor evidence="2">
        <name>Mg(2+)</name>
        <dbReference type="ChEBI" id="CHEBI:18420"/>
    </cofactor>
</comment>
<keyword evidence="14" id="KW-0460">Magnesium</keyword>
<dbReference type="Pfam" id="PF00391">
    <property type="entry name" value="PEP-utilizers"/>
    <property type="match status" value="1"/>
</dbReference>
<dbReference type="CDD" id="cd00211">
    <property type="entry name" value="PTS_IIA_fru"/>
    <property type="match status" value="1"/>
</dbReference>
<dbReference type="InterPro" id="IPR000121">
    <property type="entry name" value="PEP_util_C"/>
</dbReference>
<evidence type="ECO:0000256" key="3">
    <source>
        <dbReference type="ARBA" id="ARBA00004496"/>
    </source>
</evidence>
<dbReference type="InterPro" id="IPR036618">
    <property type="entry name" value="PtsI_HPr-bd_sf"/>
</dbReference>
<dbReference type="InterPro" id="IPR050499">
    <property type="entry name" value="PEP-utilizing_PTS_enzyme"/>
</dbReference>
<evidence type="ECO:0000313" key="17">
    <source>
        <dbReference type="EMBL" id="TLP38296.1"/>
    </source>
</evidence>
<dbReference type="PANTHER" id="PTHR46244">
    <property type="entry name" value="PHOSPHOENOLPYRUVATE-PROTEIN PHOSPHOTRANSFERASE"/>
    <property type="match status" value="1"/>
</dbReference>
<dbReference type="PROSITE" id="PS51094">
    <property type="entry name" value="PTS_EIIA_TYPE_2"/>
    <property type="match status" value="1"/>
</dbReference>
<evidence type="ECO:0000256" key="4">
    <source>
        <dbReference type="ARBA" id="ARBA00007837"/>
    </source>
</evidence>
<dbReference type="EMBL" id="VANU01000003">
    <property type="protein sequence ID" value="TLP38296.1"/>
    <property type="molecule type" value="Genomic_DNA"/>
</dbReference>
<dbReference type="Pfam" id="PF00381">
    <property type="entry name" value="PTS-HPr"/>
    <property type="match status" value="1"/>
</dbReference>
<comment type="caution">
    <text evidence="17">The sequence shown here is derived from an EMBL/GenBank/DDBJ whole genome shotgun (WGS) entry which is preliminary data.</text>
</comment>
<keyword evidence="9" id="KW-0762">Sugar transport</keyword>
<dbReference type="InterPro" id="IPR008731">
    <property type="entry name" value="PTS_EIN"/>
</dbReference>
<dbReference type="InterPro" id="IPR016152">
    <property type="entry name" value="PTrfase/Anion_transptr"/>
</dbReference>
<dbReference type="PROSITE" id="PS00742">
    <property type="entry name" value="PEP_ENZYMES_2"/>
    <property type="match status" value="1"/>
</dbReference>
<dbReference type="Pfam" id="PF05524">
    <property type="entry name" value="PEP-utilisers_N"/>
    <property type="match status" value="1"/>
</dbReference>
<protein>
    <recommendedName>
        <fullName evidence="5">phosphoenolpyruvate--protein phosphotransferase</fullName>
        <ecNumber evidence="5">2.7.3.9</ecNumber>
    </recommendedName>
</protein>
<accession>A0A5R8Y0J8</accession>
<dbReference type="Gene3D" id="3.20.20.60">
    <property type="entry name" value="Phosphoenolpyruvate-binding domains"/>
    <property type="match status" value="1"/>
</dbReference>
<dbReference type="Gene3D" id="3.30.1340.10">
    <property type="entry name" value="HPr-like"/>
    <property type="match status" value="1"/>
</dbReference>
<proteinExistence type="inferred from homology"/>
<keyword evidence="10 17" id="KW-0808">Transferase</keyword>
<dbReference type="SUPFAM" id="SSF51621">
    <property type="entry name" value="Phosphoenolpyruvate/pyruvate domain"/>
    <property type="match status" value="1"/>
</dbReference>
<keyword evidence="6" id="KW-0813">Transport</keyword>
<comment type="catalytic activity">
    <reaction evidence="1">
        <text>L-histidyl-[protein] + phosphoenolpyruvate = N(pros)-phospho-L-histidyl-[protein] + pyruvate</text>
        <dbReference type="Rhea" id="RHEA:23880"/>
        <dbReference type="Rhea" id="RHEA-COMP:9745"/>
        <dbReference type="Rhea" id="RHEA-COMP:9746"/>
        <dbReference type="ChEBI" id="CHEBI:15361"/>
        <dbReference type="ChEBI" id="CHEBI:29979"/>
        <dbReference type="ChEBI" id="CHEBI:58702"/>
        <dbReference type="ChEBI" id="CHEBI:64837"/>
        <dbReference type="EC" id="2.7.3.9"/>
    </reaction>
</comment>
<dbReference type="InterPro" id="IPR008279">
    <property type="entry name" value="PEP-util_enz_mobile_dom"/>
</dbReference>
<dbReference type="InterPro" id="IPR006318">
    <property type="entry name" value="PTS_EI-like"/>
</dbReference>
<evidence type="ECO:0000256" key="2">
    <source>
        <dbReference type="ARBA" id="ARBA00001946"/>
    </source>
</evidence>
<dbReference type="InterPro" id="IPR018274">
    <property type="entry name" value="PEP_util_AS"/>
</dbReference>
<keyword evidence="18" id="KW-1185">Reference proteome</keyword>
<keyword evidence="11" id="KW-0598">Phosphotransferase system</keyword>
<sequence length="815" mass="89979">MLKLEKNMVKLGSNIDSKKKAIEEVGKLLVDGGYIKTAYIDSIFGREEISNTYLGNGICIPHGLQENRNLILKTGIAVLQIPNGVIWKDDEKAHIIVGIAAKSDEHIEILSQLTNLLMDEEEAKKLATTKDINLILNTLNSNEKKEDNEVVEYFETKKEVIFPGTVGFHARPASLFVEEANKYNCEVQIEFNKKVANGKSVASILKLGITGKSTFAIATKGNDEDKALKALVNLVNSGMGEETSEEVKMEISKREYQGEKIEGIPAAPGMAIGPVVVLNEDTIEIKKEGKTSHEERKKLRNALDKAAHDLNQWLHKKHETVDKNRMDIFIAHLALIKDPELQNKALNSIVDGVSAEYTWWEIIKDEMKALSSLNDLRLSQRANDIKDIGKRVLRYLDENAIKSTKVDIKEPSILISLDMTPSETSKLDKQKVLAIVTAKGGSTSHTAILARSMGIPSIAGAGEGVLNINSKNAIADGDSGILVINPTKNDLDLAKKIREQEDIKKEKEFSKRFAPAVTTDKHRMEVVANIANADGALEAVNNGAEGVGLLRTEFLFLERDSAPNETEQFQAYKKMVQHLNGLPLIIRTLDIGGDKEVSYLNMPKEDNPFLGIRGIRLCLEYKDLFKEQLRAIYQASKYGPIKIMFPMVGLLEEFREASKIAEEVRVEVGASKIDIGMMIEVPSAVLMAEHFIKEADFFSIGTNDLTQYVLSMDRGHQGLAKKADALHPAVLKMIKMTCDAAKKENKWVGVCGNLAANPLAAKILTGLGVKELSVTASSIANIKSEIRKTSLKECEELALKALSLQTSDEVRSLEE</sequence>
<name>A0A5R8Y0J8_9BACT</name>
<dbReference type="InterPro" id="IPR023151">
    <property type="entry name" value="PEP_util_CS"/>
</dbReference>
<dbReference type="SUPFAM" id="SSF55804">
    <property type="entry name" value="Phoshotransferase/anion transport protein"/>
    <property type="match status" value="1"/>
</dbReference>
<dbReference type="EC" id="2.7.3.9" evidence="5"/>
<evidence type="ECO:0000256" key="7">
    <source>
        <dbReference type="ARBA" id="ARBA00022490"/>
    </source>
</evidence>
<dbReference type="PROSITE" id="PS00370">
    <property type="entry name" value="PEP_ENZYMES_PHOS_SITE"/>
    <property type="match status" value="1"/>
</dbReference>
<dbReference type="Gene3D" id="3.40.930.10">
    <property type="entry name" value="Mannitol-specific EII, Chain A"/>
    <property type="match status" value="1"/>
</dbReference>
<dbReference type="InterPro" id="IPR002178">
    <property type="entry name" value="PTS_EIIA_type-2_dom"/>
</dbReference>